<organism evidence="1 2">
    <name type="scientific">Natronococcus pandeyae</name>
    <dbReference type="NCBI Taxonomy" id="2055836"/>
    <lineage>
        <taxon>Archaea</taxon>
        <taxon>Methanobacteriati</taxon>
        <taxon>Methanobacteriota</taxon>
        <taxon>Stenosarchaea group</taxon>
        <taxon>Halobacteria</taxon>
        <taxon>Halobacteriales</taxon>
        <taxon>Natrialbaceae</taxon>
        <taxon>Natronococcus</taxon>
    </lineage>
</organism>
<dbReference type="EMBL" id="PHNJ01000016">
    <property type="protein sequence ID" value="TYL36667.1"/>
    <property type="molecule type" value="Genomic_DNA"/>
</dbReference>
<evidence type="ECO:0000313" key="2">
    <source>
        <dbReference type="Proteomes" id="UP000766904"/>
    </source>
</evidence>
<dbReference type="AlphaFoldDB" id="A0A8J8TQL7"/>
<reference evidence="1" key="1">
    <citation type="submission" date="2017-11" db="EMBL/GenBank/DDBJ databases">
        <authorList>
            <person name="Kajale S.C."/>
            <person name="Sharma A."/>
        </authorList>
    </citation>
    <scope>NUCLEOTIDE SEQUENCE</scope>
    <source>
        <strain evidence="1">LS1_42</strain>
    </source>
</reference>
<dbReference type="RefSeq" id="WP_148860095.1">
    <property type="nucleotide sequence ID" value="NZ_PHNJ01000016.1"/>
</dbReference>
<evidence type="ECO:0000313" key="1">
    <source>
        <dbReference type="EMBL" id="TYL36667.1"/>
    </source>
</evidence>
<dbReference type="Proteomes" id="UP000766904">
    <property type="component" value="Unassembled WGS sequence"/>
</dbReference>
<accession>A0A8J8TQL7</accession>
<gene>
    <name evidence="1" type="ORF">CV102_21710</name>
</gene>
<protein>
    <submittedName>
        <fullName evidence="1">Uncharacterized protein</fullName>
    </submittedName>
</protein>
<comment type="caution">
    <text evidence="1">The sequence shown here is derived from an EMBL/GenBank/DDBJ whole genome shotgun (WGS) entry which is preliminary data.</text>
</comment>
<dbReference type="OrthoDB" id="199480at2157"/>
<proteinExistence type="predicted"/>
<keyword evidence="2" id="KW-1185">Reference proteome</keyword>
<sequence length="78" mass="9105">MDTYFPKPNPQCTSKPCRACDRIIDGEDVEGWWLERETWQGPNYHQLLCLSCCVDAMNEERIHPNVVDEADARDTLYD</sequence>
<name>A0A8J8TQL7_9EURY</name>